<keyword evidence="4" id="KW-0804">Transcription</keyword>
<evidence type="ECO:0000256" key="8">
    <source>
        <dbReference type="SAM" id="MobiDB-lite"/>
    </source>
</evidence>
<reference evidence="10 11" key="1">
    <citation type="journal article" date="2019" name="Sci. Rep.">
        <title>Orb-weaving spider Araneus ventricosus genome elucidates the spidroin gene catalogue.</title>
        <authorList>
            <person name="Kono N."/>
            <person name="Nakamura H."/>
            <person name="Ohtoshi R."/>
            <person name="Moran D.A.P."/>
            <person name="Shinohara A."/>
            <person name="Yoshida Y."/>
            <person name="Fujiwara M."/>
            <person name="Mori M."/>
            <person name="Tomita M."/>
            <person name="Arakawa K."/>
        </authorList>
    </citation>
    <scope>NUCLEOTIDE SEQUENCE [LARGE SCALE GENOMIC DNA]</scope>
</reference>
<feature type="coiled-coil region" evidence="7">
    <location>
        <begin position="1019"/>
        <end position="1046"/>
    </location>
</feature>
<feature type="compositionally biased region" description="Polar residues" evidence="8">
    <location>
        <begin position="331"/>
        <end position="340"/>
    </location>
</feature>
<dbReference type="Proteomes" id="UP000499080">
    <property type="component" value="Unassembled WGS sequence"/>
</dbReference>
<protein>
    <submittedName>
        <fullName evidence="10">RNA polymerase II elongation factor ELL2</fullName>
    </submittedName>
</protein>
<dbReference type="Gene3D" id="1.10.10.2670">
    <property type="entry name" value="E3 ubiquitin-protein ligase"/>
    <property type="match status" value="1"/>
</dbReference>
<keyword evidence="7" id="KW-0175">Coiled coil</keyword>
<dbReference type="GO" id="GO:0000987">
    <property type="term" value="F:cis-regulatory region sequence-specific DNA binding"/>
    <property type="evidence" value="ECO:0007669"/>
    <property type="project" value="TreeGrafter"/>
</dbReference>
<evidence type="ECO:0000256" key="7">
    <source>
        <dbReference type="SAM" id="Coils"/>
    </source>
</evidence>
<dbReference type="PANTHER" id="PTHR23288:SF17">
    <property type="entry name" value="RNA POLYMERASE II ELONGATION FACTOR ELL"/>
    <property type="match status" value="1"/>
</dbReference>
<dbReference type="InterPro" id="IPR036390">
    <property type="entry name" value="WH_DNA-bd_sf"/>
</dbReference>
<keyword evidence="11" id="KW-1185">Reference proteome</keyword>
<dbReference type="EMBL" id="BGPR01015141">
    <property type="protein sequence ID" value="GBN68154.1"/>
    <property type="molecule type" value="Genomic_DNA"/>
</dbReference>
<keyword evidence="3" id="KW-0805">Transcription regulation</keyword>
<comment type="caution">
    <text evidence="10">The sequence shown here is derived from an EMBL/GenBank/DDBJ whole genome shotgun (WGS) entry which is preliminary data.</text>
</comment>
<keyword evidence="10" id="KW-0648">Protein biosynthesis</keyword>
<feature type="region of interest" description="Disordered" evidence="8">
    <location>
        <begin position="816"/>
        <end position="849"/>
    </location>
</feature>
<feature type="compositionally biased region" description="Polar residues" evidence="8">
    <location>
        <begin position="816"/>
        <end position="827"/>
    </location>
</feature>
<dbReference type="AlphaFoldDB" id="A0A4Y2QXL3"/>
<feature type="compositionally biased region" description="Basic residues" evidence="8">
    <location>
        <begin position="406"/>
        <end position="426"/>
    </location>
</feature>
<evidence type="ECO:0000256" key="4">
    <source>
        <dbReference type="ARBA" id="ARBA00023163"/>
    </source>
</evidence>
<dbReference type="SUPFAM" id="SSF144292">
    <property type="entry name" value="occludin/ELL-like"/>
    <property type="match status" value="1"/>
</dbReference>
<evidence type="ECO:0000256" key="5">
    <source>
        <dbReference type="ARBA" id="ARBA00023242"/>
    </source>
</evidence>
<dbReference type="OrthoDB" id="6284217at2759"/>
<feature type="compositionally biased region" description="Low complexity" evidence="8">
    <location>
        <begin position="153"/>
        <end position="164"/>
    </location>
</feature>
<feature type="compositionally biased region" description="Basic residues" evidence="8">
    <location>
        <begin position="383"/>
        <end position="397"/>
    </location>
</feature>
<comment type="subcellular location">
    <subcellularLocation>
        <location evidence="1">Nucleus</location>
    </subcellularLocation>
</comment>
<feature type="region of interest" description="Disordered" evidence="8">
    <location>
        <begin position="331"/>
        <end position="437"/>
    </location>
</feature>
<keyword evidence="5" id="KW-0539">Nucleus</keyword>
<gene>
    <name evidence="10" type="primary">Ell2</name>
    <name evidence="10" type="ORF">AVEN_236092_1</name>
</gene>
<dbReference type="SUPFAM" id="SSF46785">
    <property type="entry name" value="Winged helix' DNA-binding domain"/>
    <property type="match status" value="1"/>
</dbReference>
<feature type="region of interest" description="Disordered" evidence="8">
    <location>
        <begin position="141"/>
        <end position="164"/>
    </location>
</feature>
<organism evidence="10 11">
    <name type="scientific">Araneus ventricosus</name>
    <name type="common">Orbweaver spider</name>
    <name type="synonym">Epeira ventricosa</name>
    <dbReference type="NCBI Taxonomy" id="182803"/>
    <lineage>
        <taxon>Eukaryota</taxon>
        <taxon>Metazoa</taxon>
        <taxon>Ecdysozoa</taxon>
        <taxon>Arthropoda</taxon>
        <taxon>Chelicerata</taxon>
        <taxon>Arachnida</taxon>
        <taxon>Araneae</taxon>
        <taxon>Araneomorphae</taxon>
        <taxon>Entelegynae</taxon>
        <taxon>Araneoidea</taxon>
        <taxon>Araneidae</taxon>
        <taxon>Araneus</taxon>
    </lineage>
</organism>
<evidence type="ECO:0000256" key="2">
    <source>
        <dbReference type="ARBA" id="ARBA00009171"/>
    </source>
</evidence>
<feature type="compositionally biased region" description="Polar residues" evidence="8">
    <location>
        <begin position="273"/>
        <end position="282"/>
    </location>
</feature>
<feature type="region of interest" description="Disordered" evidence="8">
    <location>
        <begin position="458"/>
        <end position="505"/>
    </location>
</feature>
<evidence type="ECO:0000313" key="10">
    <source>
        <dbReference type="EMBL" id="GBN68154.1"/>
    </source>
</evidence>
<comment type="similarity">
    <text evidence="2 6">Belongs to the ELL/occludin family.</text>
</comment>
<evidence type="ECO:0000313" key="11">
    <source>
        <dbReference type="Proteomes" id="UP000499080"/>
    </source>
</evidence>
<evidence type="ECO:0000259" key="9">
    <source>
        <dbReference type="PROSITE" id="PS51980"/>
    </source>
</evidence>
<dbReference type="InterPro" id="IPR019464">
    <property type="entry name" value="ELL_N"/>
</dbReference>
<feature type="domain" description="OCEL" evidence="9">
    <location>
        <begin position="990"/>
        <end position="1099"/>
    </location>
</feature>
<dbReference type="GO" id="GO:0008023">
    <property type="term" value="C:transcription elongation factor complex"/>
    <property type="evidence" value="ECO:0007669"/>
    <property type="project" value="InterPro"/>
</dbReference>
<keyword evidence="10" id="KW-0251">Elongation factor</keyword>
<evidence type="ECO:0000256" key="1">
    <source>
        <dbReference type="ARBA" id="ARBA00004123"/>
    </source>
</evidence>
<evidence type="ECO:0000256" key="3">
    <source>
        <dbReference type="ARBA" id="ARBA00023015"/>
    </source>
</evidence>
<dbReference type="PROSITE" id="PS51980">
    <property type="entry name" value="OCEL"/>
    <property type="match status" value="1"/>
</dbReference>
<dbReference type="PANTHER" id="PTHR23288">
    <property type="entry name" value="OCCLUDIN AND RNA POLYMERASE II ELONGATION FACTOR ELL"/>
    <property type="match status" value="1"/>
</dbReference>
<dbReference type="Gene3D" id="6.10.140.340">
    <property type="match status" value="1"/>
</dbReference>
<proteinExistence type="inferred from homology"/>
<dbReference type="GO" id="GO:0042795">
    <property type="term" value="P:snRNA transcription by RNA polymerase II"/>
    <property type="evidence" value="ECO:0007669"/>
    <property type="project" value="TreeGrafter"/>
</dbReference>
<dbReference type="InterPro" id="IPR042065">
    <property type="entry name" value="E3_ELL-like"/>
</dbReference>
<dbReference type="Pfam" id="PF07303">
    <property type="entry name" value="Occludin_ELL"/>
    <property type="match status" value="1"/>
</dbReference>
<evidence type="ECO:0000256" key="6">
    <source>
        <dbReference type="PROSITE-ProRule" id="PRU01324"/>
    </source>
</evidence>
<dbReference type="GO" id="GO:0003746">
    <property type="term" value="F:translation elongation factor activity"/>
    <property type="evidence" value="ECO:0007669"/>
    <property type="project" value="UniProtKB-KW"/>
</dbReference>
<feature type="region of interest" description="Disordered" evidence="8">
    <location>
        <begin position="262"/>
        <end position="286"/>
    </location>
</feature>
<accession>A0A4Y2QXL3</accession>
<dbReference type="GO" id="GO:0032968">
    <property type="term" value="P:positive regulation of transcription elongation by RNA polymerase II"/>
    <property type="evidence" value="ECO:0007669"/>
    <property type="project" value="TreeGrafter"/>
</dbReference>
<sequence length="1104" mass="124941">MNTIGPTDLISPRKTSRKSAVLMRVPDDILSLLENYALNRNASSSKLTIKFDGSTGVIKIPNEGNNEIFSFNISDNTTTRDSTYCVKENENRTLETVALMQQKINIKPGSSSFERTRSKMTDQRKKNPCKRIEMVDSLTEPSSKKVTAKCPRSTTATSNSTNLNGNKNKKYIPYQGFDIVSQPLRKRIVHILALKPYKKPELLARLIQEGISELDKNRVTITLHQVATVRKELYYLDLNKWNEVEDDWRFYSPEDAATIQKRKQEHCRPNVNPAPSNQPNNGHSKKRSLVDEIIASSSYPVQKKQKKTNAKEENLGVPSILQYVTNSSTKGYLSSASGAESDTVRGPPLLSSIKRQDFSPKGYLSPASDIKNPKDQVSLPTSSKKKRKKKKKNRKDIKKNTDKKNDKKKKNKKRKKSKRKNRKKKDHFNNTKINSIGPAKTVDSEITITNTAHHKVFSHVELGSQNSKTELNNKTDKKKEKHPVSSKRAFKENFEVSSRQQKKKKSDMVIFPTPVCNQSFDLSGIESVNIKSQNESARKIEKTSYNAECFIGNVKTARSLSPKRAYHTENKVNEKISDGHGNKNSVIFNFGLNNLVNKFSKNKGINVNNERKCSVGNFKFKDFPTQGILYPNEREEKNETNLFSTGELFSQSSKTTEVNSCHSVDFTSPQQSSPEEDILDALFFGDDSGHATPEDNILGELFFGDDQVEENTNLSSIIEHNSLGTDIVIDQINKTSSISPPQDSCQIKKIGSPPGVPSSTVEEHVVKCTNTMSAQISKTSSVFTPEDFSKTKKITSPPEVPSSTVEEHIAKCTNSDNRQMSKTSSVFTPEDSAQRKKITSPSAVPSSTVDDITVGTDTVCSGPALSFRGDSSLVQETKVQILKEKQSNNSSQVFGQPTHSHTEFENFDSFHLKSEETYKKRIFPSSVMESVELFSKVREFVPVDCLSNYDPQVCRTLGLSSFQSTSKMLFDHHHDNLVLQGAESVNHDAYNFKKQFCKITSFKQRAKYKECFNSKYPAYLKLHKRITMAEERLTRLEENFKTLKEGTQEYKVALNEMVRVYKMYFHDTQYNKFCQSRALLHDKLSYIRSLILEFDNEQLRNMLI</sequence>
<dbReference type="InterPro" id="IPR031176">
    <property type="entry name" value="ELL/occludin"/>
</dbReference>
<dbReference type="InterPro" id="IPR010844">
    <property type="entry name" value="Occludin_ELL"/>
</dbReference>
<name>A0A4Y2QXL3_ARAVE</name>
<dbReference type="GO" id="GO:0006368">
    <property type="term" value="P:transcription elongation by RNA polymerase II"/>
    <property type="evidence" value="ECO:0007669"/>
    <property type="project" value="InterPro"/>
</dbReference>
<dbReference type="Pfam" id="PF10390">
    <property type="entry name" value="ELL"/>
    <property type="match status" value="1"/>
</dbReference>